<evidence type="ECO:0000256" key="1">
    <source>
        <dbReference type="SAM" id="MobiDB-lite"/>
    </source>
</evidence>
<dbReference type="GO" id="GO:0006511">
    <property type="term" value="P:ubiquitin-dependent protein catabolic process"/>
    <property type="evidence" value="ECO:0007669"/>
    <property type="project" value="TreeGrafter"/>
</dbReference>
<evidence type="ECO:0000259" key="2">
    <source>
        <dbReference type="PROSITE" id="PS50030"/>
    </source>
</evidence>
<dbReference type="Pfam" id="PF00627">
    <property type="entry name" value="UBA"/>
    <property type="match status" value="1"/>
</dbReference>
<dbReference type="PANTHER" id="PTHR10677">
    <property type="entry name" value="UBIQUILIN"/>
    <property type="match status" value="1"/>
</dbReference>
<proteinExistence type="predicted"/>
<dbReference type="InterPro" id="IPR015496">
    <property type="entry name" value="Ubiquilin"/>
</dbReference>
<feature type="domain" description="UBA" evidence="2">
    <location>
        <begin position="134"/>
        <end position="182"/>
    </location>
</feature>
<dbReference type="EMBL" id="UYRV01118002">
    <property type="protein sequence ID" value="VDN30932.1"/>
    <property type="molecule type" value="Genomic_DNA"/>
</dbReference>
<keyword evidence="4" id="KW-1185">Reference proteome</keyword>
<feature type="region of interest" description="Disordered" evidence="1">
    <location>
        <begin position="88"/>
        <end position="140"/>
    </location>
</feature>
<evidence type="ECO:0000313" key="3">
    <source>
        <dbReference type="EMBL" id="VDN30932.1"/>
    </source>
</evidence>
<reference evidence="3 4" key="1">
    <citation type="submission" date="2018-11" db="EMBL/GenBank/DDBJ databases">
        <authorList>
            <consortium name="Pathogen Informatics"/>
        </authorList>
    </citation>
    <scope>NUCLEOTIDE SEQUENCE [LARGE SCALE GENOMIC DNA]</scope>
</reference>
<dbReference type="PROSITE" id="PS50030">
    <property type="entry name" value="UBA"/>
    <property type="match status" value="1"/>
</dbReference>
<name>A0A3P7QG27_CYLGO</name>
<dbReference type="Gene3D" id="1.10.8.10">
    <property type="entry name" value="DNA helicase RuvA subunit, C-terminal domain"/>
    <property type="match status" value="1"/>
</dbReference>
<dbReference type="PANTHER" id="PTHR10677:SF3">
    <property type="entry name" value="FI07626P-RELATED"/>
    <property type="match status" value="1"/>
</dbReference>
<gene>
    <name evidence="3" type="ORF">CGOC_LOCUS11675</name>
</gene>
<dbReference type="GO" id="GO:0005829">
    <property type="term" value="C:cytosol"/>
    <property type="evidence" value="ECO:0007669"/>
    <property type="project" value="TreeGrafter"/>
</dbReference>
<dbReference type="SMART" id="SM00165">
    <property type="entry name" value="UBA"/>
    <property type="match status" value="1"/>
</dbReference>
<protein>
    <recommendedName>
        <fullName evidence="2">UBA domain-containing protein</fullName>
    </recommendedName>
</protein>
<dbReference type="OrthoDB" id="9450922at2759"/>
<evidence type="ECO:0000313" key="4">
    <source>
        <dbReference type="Proteomes" id="UP000271889"/>
    </source>
</evidence>
<dbReference type="InterPro" id="IPR015940">
    <property type="entry name" value="UBA"/>
</dbReference>
<dbReference type="GO" id="GO:0031593">
    <property type="term" value="F:polyubiquitin modification-dependent protein binding"/>
    <property type="evidence" value="ECO:0007669"/>
    <property type="project" value="TreeGrafter"/>
</dbReference>
<dbReference type="SUPFAM" id="SSF46934">
    <property type="entry name" value="UBA-like"/>
    <property type="match status" value="1"/>
</dbReference>
<accession>A0A3P7QG27</accession>
<feature type="compositionally biased region" description="Pro residues" evidence="1">
    <location>
        <begin position="113"/>
        <end position="127"/>
    </location>
</feature>
<dbReference type="Proteomes" id="UP000271889">
    <property type="component" value="Unassembled WGS sequence"/>
</dbReference>
<sequence>MWLEMMELVMQNLQKHPDGFHLAFEQNSSAENQQHIEQIRERLPRFVDIMRSPEFVEAMKNPRVLAAMRRIQLEMQVIHREAPNLGEMLCGHGSSDPANAEEREEAVARRPRSPAPPPPRPPPPAPPASDAASKVNDRARVQYRRELEQLAKMGFESEADGIAALRASDGNLERAVDYLLSQG</sequence>
<dbReference type="InterPro" id="IPR009060">
    <property type="entry name" value="UBA-like_sf"/>
</dbReference>
<dbReference type="AlphaFoldDB" id="A0A3P7QG27"/>
<organism evidence="3 4">
    <name type="scientific">Cylicostephanus goldi</name>
    <name type="common">Nematode worm</name>
    <dbReference type="NCBI Taxonomy" id="71465"/>
    <lineage>
        <taxon>Eukaryota</taxon>
        <taxon>Metazoa</taxon>
        <taxon>Ecdysozoa</taxon>
        <taxon>Nematoda</taxon>
        <taxon>Chromadorea</taxon>
        <taxon>Rhabditida</taxon>
        <taxon>Rhabditina</taxon>
        <taxon>Rhabditomorpha</taxon>
        <taxon>Strongyloidea</taxon>
        <taxon>Strongylidae</taxon>
        <taxon>Cylicostephanus</taxon>
    </lineage>
</organism>